<evidence type="ECO:0000313" key="3">
    <source>
        <dbReference type="Proteomes" id="UP001321760"/>
    </source>
</evidence>
<accession>A0AAV9GF81</accession>
<comment type="caution">
    <text evidence="2">The sequence shown here is derived from an EMBL/GenBank/DDBJ whole genome shotgun (WGS) entry which is preliminary data.</text>
</comment>
<reference evidence="2" key="2">
    <citation type="submission" date="2023-05" db="EMBL/GenBank/DDBJ databases">
        <authorList>
            <consortium name="Lawrence Berkeley National Laboratory"/>
            <person name="Steindorff A."/>
            <person name="Hensen N."/>
            <person name="Bonometti L."/>
            <person name="Westerberg I."/>
            <person name="Brannstrom I.O."/>
            <person name="Guillou S."/>
            <person name="Cros-Aarteil S."/>
            <person name="Calhoun S."/>
            <person name="Haridas S."/>
            <person name="Kuo A."/>
            <person name="Mondo S."/>
            <person name="Pangilinan J."/>
            <person name="Riley R."/>
            <person name="Labutti K."/>
            <person name="Andreopoulos B."/>
            <person name="Lipzen A."/>
            <person name="Chen C."/>
            <person name="Yanf M."/>
            <person name="Daum C."/>
            <person name="Ng V."/>
            <person name="Clum A."/>
            <person name="Ohm R."/>
            <person name="Martin F."/>
            <person name="Silar P."/>
            <person name="Natvig D."/>
            <person name="Lalanne C."/>
            <person name="Gautier V."/>
            <person name="Ament-Velasquez S.L."/>
            <person name="Kruys A."/>
            <person name="Hutchinson M.I."/>
            <person name="Powell A.J."/>
            <person name="Barry K."/>
            <person name="Miller A.N."/>
            <person name="Grigoriev I.V."/>
            <person name="Debuchy R."/>
            <person name="Gladieux P."/>
            <person name="Thoren M.H."/>
            <person name="Johannesson H."/>
        </authorList>
    </citation>
    <scope>NUCLEOTIDE SEQUENCE</scope>
    <source>
        <strain evidence="2">PSN243</strain>
    </source>
</reference>
<protein>
    <submittedName>
        <fullName evidence="2">Uncharacterized protein</fullName>
    </submittedName>
</protein>
<reference evidence="2" key="1">
    <citation type="journal article" date="2023" name="Mol. Phylogenet. Evol.">
        <title>Genome-scale phylogeny and comparative genomics of the fungal order Sordariales.</title>
        <authorList>
            <person name="Hensen N."/>
            <person name="Bonometti L."/>
            <person name="Westerberg I."/>
            <person name="Brannstrom I.O."/>
            <person name="Guillou S."/>
            <person name="Cros-Aarteil S."/>
            <person name="Calhoun S."/>
            <person name="Haridas S."/>
            <person name="Kuo A."/>
            <person name="Mondo S."/>
            <person name="Pangilinan J."/>
            <person name="Riley R."/>
            <person name="LaButti K."/>
            <person name="Andreopoulos B."/>
            <person name="Lipzen A."/>
            <person name="Chen C."/>
            <person name="Yan M."/>
            <person name="Daum C."/>
            <person name="Ng V."/>
            <person name="Clum A."/>
            <person name="Steindorff A."/>
            <person name="Ohm R.A."/>
            <person name="Martin F."/>
            <person name="Silar P."/>
            <person name="Natvig D.O."/>
            <person name="Lalanne C."/>
            <person name="Gautier V."/>
            <person name="Ament-Velasquez S.L."/>
            <person name="Kruys A."/>
            <person name="Hutchinson M.I."/>
            <person name="Powell A.J."/>
            <person name="Barry K."/>
            <person name="Miller A.N."/>
            <person name="Grigoriev I.V."/>
            <person name="Debuchy R."/>
            <person name="Gladieux P."/>
            <person name="Hiltunen Thoren M."/>
            <person name="Johannesson H."/>
        </authorList>
    </citation>
    <scope>NUCLEOTIDE SEQUENCE</scope>
    <source>
        <strain evidence="2">PSN243</strain>
    </source>
</reference>
<name>A0AAV9GF81_9PEZI</name>
<feature type="region of interest" description="Disordered" evidence="1">
    <location>
        <begin position="1"/>
        <end position="30"/>
    </location>
</feature>
<organism evidence="2 3">
    <name type="scientific">Podospora aff. communis PSN243</name>
    <dbReference type="NCBI Taxonomy" id="3040156"/>
    <lineage>
        <taxon>Eukaryota</taxon>
        <taxon>Fungi</taxon>
        <taxon>Dikarya</taxon>
        <taxon>Ascomycota</taxon>
        <taxon>Pezizomycotina</taxon>
        <taxon>Sordariomycetes</taxon>
        <taxon>Sordariomycetidae</taxon>
        <taxon>Sordariales</taxon>
        <taxon>Podosporaceae</taxon>
        <taxon>Podospora</taxon>
    </lineage>
</organism>
<proteinExistence type="predicted"/>
<keyword evidence="3" id="KW-1185">Reference proteome</keyword>
<evidence type="ECO:0000313" key="2">
    <source>
        <dbReference type="EMBL" id="KAK4446296.1"/>
    </source>
</evidence>
<feature type="compositionally biased region" description="Polar residues" evidence="1">
    <location>
        <begin position="16"/>
        <end position="26"/>
    </location>
</feature>
<feature type="region of interest" description="Disordered" evidence="1">
    <location>
        <begin position="52"/>
        <end position="76"/>
    </location>
</feature>
<gene>
    <name evidence="2" type="ORF">QBC34DRAFT_411866</name>
</gene>
<feature type="region of interest" description="Disordered" evidence="1">
    <location>
        <begin position="104"/>
        <end position="136"/>
    </location>
</feature>
<sequence>MLPARFATASRRQTKPEQSADSNHGRINTAPEGVPYVQAALLVHLADSSIAAPPTFPHPHDSTLPSQSTSTRTKHSHLPELKMASAAPLNCPVVGTTNSTLPPEHPAIDLSKPGQKCPRVGAKTEHHHNLHQHPAVPIPAGRDPKDASACPFVTNTLVNEPKSKQMDDDVCPVVGTATTYLPPDHPKTDDKEDGAECPVTKATVGHHKGKLHGHPDVSHASKEAVCPVAGVKASA</sequence>
<dbReference type="Proteomes" id="UP001321760">
    <property type="component" value="Unassembled WGS sequence"/>
</dbReference>
<dbReference type="EMBL" id="MU865958">
    <property type="protein sequence ID" value="KAK4446296.1"/>
    <property type="molecule type" value="Genomic_DNA"/>
</dbReference>
<evidence type="ECO:0000256" key="1">
    <source>
        <dbReference type="SAM" id="MobiDB-lite"/>
    </source>
</evidence>
<dbReference type="AlphaFoldDB" id="A0AAV9GF81"/>